<reference evidence="2 3" key="1">
    <citation type="journal article" date="2014" name="Genome Biol. Evol.">
        <title>The secreted proteins of Achlya hypogyna and Thraustotheca clavata identify the ancestral oomycete secretome and reveal gene acquisitions by horizontal gene transfer.</title>
        <authorList>
            <person name="Misner I."/>
            <person name="Blouin N."/>
            <person name="Leonard G."/>
            <person name="Richards T.A."/>
            <person name="Lane C.E."/>
        </authorList>
    </citation>
    <scope>NUCLEOTIDE SEQUENCE [LARGE SCALE GENOMIC DNA]</scope>
    <source>
        <strain evidence="2 3">ATCC 34112</strain>
    </source>
</reference>
<feature type="chain" id="PRO_5010713361" description="Secreted protein" evidence="1">
    <location>
        <begin position="18"/>
        <end position="192"/>
    </location>
</feature>
<dbReference type="AlphaFoldDB" id="A0A1V9ZZA3"/>
<organism evidence="2 3">
    <name type="scientific">Thraustotheca clavata</name>
    <dbReference type="NCBI Taxonomy" id="74557"/>
    <lineage>
        <taxon>Eukaryota</taxon>
        <taxon>Sar</taxon>
        <taxon>Stramenopiles</taxon>
        <taxon>Oomycota</taxon>
        <taxon>Saprolegniomycetes</taxon>
        <taxon>Saprolegniales</taxon>
        <taxon>Achlyaceae</taxon>
        <taxon>Thraustotheca</taxon>
    </lineage>
</organism>
<accession>A0A1V9ZZA3</accession>
<keyword evidence="1" id="KW-0732">Signal</keyword>
<dbReference type="Proteomes" id="UP000243217">
    <property type="component" value="Unassembled WGS sequence"/>
</dbReference>
<gene>
    <name evidence="2" type="ORF">THRCLA_04354</name>
</gene>
<keyword evidence="3" id="KW-1185">Reference proteome</keyword>
<proteinExistence type="predicted"/>
<sequence length="192" mass="20608">MFHQLLKLFLVLTSAAGNCLFNGKDVTMSGFIMDNYCIDQGFMVDNPTTPTLVHPEVHSIHCLVDVKACTDSMFAILAPPEGPNSNYTIKYQLGKNGTALAIKYAMAARNYGKRGFNATINGVDDGTSELKCISIEKTIMVDSKAVTLSATDVASATIMPMDMQPNNATKTNGAQQATSLMVLIAIMALFGI</sequence>
<feature type="signal peptide" evidence="1">
    <location>
        <begin position="1"/>
        <end position="17"/>
    </location>
</feature>
<name>A0A1V9ZZA3_9STRA</name>
<evidence type="ECO:0000256" key="1">
    <source>
        <dbReference type="SAM" id="SignalP"/>
    </source>
</evidence>
<evidence type="ECO:0000313" key="2">
    <source>
        <dbReference type="EMBL" id="OQS03348.1"/>
    </source>
</evidence>
<evidence type="ECO:0000313" key="3">
    <source>
        <dbReference type="Proteomes" id="UP000243217"/>
    </source>
</evidence>
<evidence type="ECO:0008006" key="4">
    <source>
        <dbReference type="Google" id="ProtNLM"/>
    </source>
</evidence>
<dbReference type="OrthoDB" id="77477at2759"/>
<dbReference type="EMBL" id="JNBS01000929">
    <property type="protein sequence ID" value="OQS03348.1"/>
    <property type="molecule type" value="Genomic_DNA"/>
</dbReference>
<protein>
    <recommendedName>
        <fullName evidence="4">Secreted protein</fullName>
    </recommendedName>
</protein>
<comment type="caution">
    <text evidence="2">The sequence shown here is derived from an EMBL/GenBank/DDBJ whole genome shotgun (WGS) entry which is preliminary data.</text>
</comment>